<evidence type="ECO:0000313" key="2">
    <source>
        <dbReference type="Proteomes" id="UP000018719"/>
    </source>
</evidence>
<evidence type="ECO:0000313" key="1">
    <source>
        <dbReference type="EMBL" id="EQA38270.1"/>
    </source>
</evidence>
<dbReference type="EMBL" id="AHMM02000009">
    <property type="protein sequence ID" value="EQA38270.1"/>
    <property type="molecule type" value="Genomic_DNA"/>
</dbReference>
<feature type="non-terminal residue" evidence="1">
    <location>
        <position position="1"/>
    </location>
</feature>
<organism evidence="1 2">
    <name type="scientific">Leptospira inadai serovar Lyme str. 10</name>
    <dbReference type="NCBI Taxonomy" id="1049790"/>
    <lineage>
        <taxon>Bacteria</taxon>
        <taxon>Pseudomonadati</taxon>
        <taxon>Spirochaetota</taxon>
        <taxon>Spirochaetia</taxon>
        <taxon>Leptospirales</taxon>
        <taxon>Leptospiraceae</taxon>
        <taxon>Leptospira</taxon>
    </lineage>
</organism>
<reference evidence="1 2" key="1">
    <citation type="submission" date="2013-05" db="EMBL/GenBank/DDBJ databases">
        <authorList>
            <person name="Harkins D.M."/>
            <person name="Durkin A.S."/>
            <person name="Brinkac L.M."/>
            <person name="Haft D.H."/>
            <person name="Selengut J.D."/>
            <person name="Sanka R."/>
            <person name="DePew J."/>
            <person name="Purushe J."/>
            <person name="Hartskeerl R.A."/>
            <person name="Ahmed A."/>
            <person name="van der Linden H."/>
            <person name="Goris M.G.A."/>
            <person name="Vinetz J.M."/>
            <person name="Sutton G.G."/>
            <person name="Nierman W.C."/>
            <person name="Fouts D.E."/>
        </authorList>
    </citation>
    <scope>NUCLEOTIDE SEQUENCE [LARGE SCALE GENOMIC DNA]</scope>
    <source>
        <strain evidence="1 2">10</strain>
    </source>
</reference>
<comment type="caution">
    <text evidence="1">The sequence shown here is derived from an EMBL/GenBank/DDBJ whole genome shotgun (WGS) entry which is preliminary data.</text>
</comment>
<dbReference type="Proteomes" id="UP000018719">
    <property type="component" value="Unassembled WGS sequence"/>
</dbReference>
<sequence>GRDFSDVSPLRGILFGGGKHKLKVEVDVIQSGGSEG</sequence>
<name>V6HMZ6_9LEPT</name>
<accession>V6HMZ6</accession>
<protein>
    <submittedName>
        <fullName evidence="1">Uncharacterized protein</fullName>
    </submittedName>
</protein>
<dbReference type="STRING" id="1049790.LEP1GSC047_0154"/>
<proteinExistence type="predicted"/>
<dbReference type="AlphaFoldDB" id="V6HMZ6"/>
<gene>
    <name evidence="1" type="ORF">LEP1GSC047_0154</name>
</gene>